<reference evidence="3" key="2">
    <citation type="submission" date="2025-08" db="UniProtKB">
        <authorList>
            <consortium name="RefSeq"/>
        </authorList>
    </citation>
    <scope>IDENTIFICATION</scope>
    <source>
        <tissue evidence="3">Leaf</tissue>
    </source>
</reference>
<feature type="compositionally biased region" description="Basic and acidic residues" evidence="1">
    <location>
        <begin position="404"/>
        <end position="415"/>
    </location>
</feature>
<organism evidence="2 3">
    <name type="scientific">Camelina sativa</name>
    <name type="common">False flax</name>
    <name type="synonym">Myagrum sativum</name>
    <dbReference type="NCBI Taxonomy" id="90675"/>
    <lineage>
        <taxon>Eukaryota</taxon>
        <taxon>Viridiplantae</taxon>
        <taxon>Streptophyta</taxon>
        <taxon>Embryophyta</taxon>
        <taxon>Tracheophyta</taxon>
        <taxon>Spermatophyta</taxon>
        <taxon>Magnoliopsida</taxon>
        <taxon>eudicotyledons</taxon>
        <taxon>Gunneridae</taxon>
        <taxon>Pentapetalae</taxon>
        <taxon>rosids</taxon>
        <taxon>malvids</taxon>
        <taxon>Brassicales</taxon>
        <taxon>Brassicaceae</taxon>
        <taxon>Camelineae</taxon>
        <taxon>Camelina</taxon>
    </lineage>
</organism>
<dbReference type="RefSeq" id="XP_019089154.1">
    <property type="nucleotide sequence ID" value="XM_019233609.1"/>
</dbReference>
<feature type="compositionally biased region" description="Polar residues" evidence="1">
    <location>
        <begin position="11"/>
        <end position="24"/>
    </location>
</feature>
<protein>
    <submittedName>
        <fullName evidence="3">Uncharacterized protein At3g60930, chloroplastic-like</fullName>
    </submittedName>
</protein>
<sequence length="474" mass="53022">MSGSCEEYLNERSSTGSSEASPSVQAADLPNSRVSAESSRLHRRSRRVQSRNRSPEPRVDPEFLVSSGVPVKPEADDPSPDRVGCPDSPHSRDEARSAHSSNIVSLDDEIEIGEGTDYLDAPFDSEKSLCDADSLSAMTDFCNSPRRVYVVCPTPEERVFKCPDGYISLYEPFFTKEGLRFLIPAFLMEYCWRRQIAITQLTVHTIRNMVGLKHLADQCGINLTAYFVEDMMRFTRQKGFNGIWYASATPGYKLMDHPPSKTHTGLNRYFYAKVDDALVEDTSIGFKTEWNLSHDLVDKSADPPTPDFFEVNDLLRRQTVLDWRTIPQLDQTRGRKPSKGGSSQAKMVKMGVPKYSGRPVSKKKNAAEEKELQLALKRSMVDHSSIQSSHVGGASGSRSSDGNKSSRDKGKITDAVRRDKDIVPIDLMVEKDRSSAKRFRLVLMGSLCLKGLGPPRWIRRTRVSNLPTLSTSVM</sequence>
<feature type="region of interest" description="Disordered" evidence="1">
    <location>
        <begin position="1"/>
        <end position="104"/>
    </location>
</feature>
<dbReference type="PANTHER" id="PTHR31099:SF49">
    <property type="entry name" value="MYOSIN HEAVY CHAIN-LIKE PROTEIN"/>
    <property type="match status" value="1"/>
</dbReference>
<evidence type="ECO:0000313" key="3">
    <source>
        <dbReference type="RefSeq" id="XP_019089154.1"/>
    </source>
</evidence>
<name>A0ABM1QQW6_CAMSA</name>
<evidence type="ECO:0000313" key="2">
    <source>
        <dbReference type="Proteomes" id="UP000694864"/>
    </source>
</evidence>
<keyword evidence="2" id="KW-1185">Reference proteome</keyword>
<proteinExistence type="predicted"/>
<dbReference type="PANTHER" id="PTHR31099">
    <property type="entry name" value="OS06G0165300 PROTEIN"/>
    <property type="match status" value="1"/>
</dbReference>
<dbReference type="Proteomes" id="UP000694864">
    <property type="component" value="Chromosome 12"/>
</dbReference>
<accession>A0ABM1QQW6</accession>
<feature type="region of interest" description="Disordered" evidence="1">
    <location>
        <begin position="383"/>
        <end position="415"/>
    </location>
</feature>
<feature type="region of interest" description="Disordered" evidence="1">
    <location>
        <begin position="326"/>
        <end position="369"/>
    </location>
</feature>
<evidence type="ECO:0000256" key="1">
    <source>
        <dbReference type="SAM" id="MobiDB-lite"/>
    </source>
</evidence>
<dbReference type="GeneID" id="109127969"/>
<reference evidence="2" key="1">
    <citation type="journal article" date="2014" name="Nat. Commun.">
        <title>The emerging biofuel crop Camelina sativa retains a highly undifferentiated hexaploid genome structure.</title>
        <authorList>
            <person name="Kagale S."/>
            <person name="Koh C."/>
            <person name="Nixon J."/>
            <person name="Bollina V."/>
            <person name="Clarke W.E."/>
            <person name="Tuteja R."/>
            <person name="Spillane C."/>
            <person name="Robinson S.J."/>
            <person name="Links M.G."/>
            <person name="Clarke C."/>
            <person name="Higgins E.E."/>
            <person name="Huebert T."/>
            <person name="Sharpe A.G."/>
            <person name="Parkin I.A."/>
        </authorList>
    </citation>
    <scope>NUCLEOTIDE SEQUENCE [LARGE SCALE GENOMIC DNA]</scope>
    <source>
        <strain evidence="2">cv. DH55</strain>
    </source>
</reference>
<gene>
    <name evidence="3" type="primary">LOC109127969</name>
</gene>
<feature type="compositionally biased region" description="Basic residues" evidence="1">
    <location>
        <begin position="41"/>
        <end position="50"/>
    </location>
</feature>